<dbReference type="SUPFAM" id="SSF50249">
    <property type="entry name" value="Nucleic acid-binding proteins"/>
    <property type="match status" value="1"/>
</dbReference>
<reference evidence="5" key="1">
    <citation type="journal article" date="2020" name="Fungal Divers.">
        <title>Resolving the Mortierellaceae phylogeny through synthesis of multi-gene phylogenetics and phylogenomics.</title>
        <authorList>
            <person name="Vandepol N."/>
            <person name="Liber J."/>
            <person name="Desiro A."/>
            <person name="Na H."/>
            <person name="Kennedy M."/>
            <person name="Barry K."/>
            <person name="Grigoriev I.V."/>
            <person name="Miller A.N."/>
            <person name="O'Donnell K."/>
            <person name="Stajich J.E."/>
            <person name="Bonito G."/>
        </authorList>
    </citation>
    <scope>NUCLEOTIDE SEQUENCE</scope>
    <source>
        <strain evidence="5">REB-010B</strain>
    </source>
</reference>
<feature type="domain" description="CCHC-type" evidence="4">
    <location>
        <begin position="150"/>
        <end position="163"/>
    </location>
</feature>
<dbReference type="OrthoDB" id="1918363at2759"/>
<gene>
    <name evidence="5" type="primary">ZCCHC17</name>
    <name evidence="5" type="ORF">BGZ99_002803</name>
</gene>
<feature type="compositionally biased region" description="Basic and acidic residues" evidence="2">
    <location>
        <begin position="236"/>
        <end position="248"/>
    </location>
</feature>
<dbReference type="GO" id="GO:0003723">
    <property type="term" value="F:RNA binding"/>
    <property type="evidence" value="ECO:0007669"/>
    <property type="project" value="TreeGrafter"/>
</dbReference>
<protein>
    <submittedName>
        <fullName evidence="5">Nucleolar protein of 40 kDa</fullName>
    </submittedName>
</protein>
<organism evidence="5 6">
    <name type="scientific">Dissophora globulifera</name>
    <dbReference type="NCBI Taxonomy" id="979702"/>
    <lineage>
        <taxon>Eukaryota</taxon>
        <taxon>Fungi</taxon>
        <taxon>Fungi incertae sedis</taxon>
        <taxon>Mucoromycota</taxon>
        <taxon>Mortierellomycotina</taxon>
        <taxon>Mortierellomycetes</taxon>
        <taxon>Mortierellales</taxon>
        <taxon>Mortierellaceae</taxon>
        <taxon>Dissophora</taxon>
    </lineage>
</organism>
<dbReference type="GO" id="GO:0043489">
    <property type="term" value="P:RNA stabilization"/>
    <property type="evidence" value="ECO:0007669"/>
    <property type="project" value="TreeGrafter"/>
</dbReference>
<keyword evidence="1" id="KW-0862">Zinc</keyword>
<evidence type="ECO:0000259" key="3">
    <source>
        <dbReference type="PROSITE" id="PS50126"/>
    </source>
</evidence>
<dbReference type="InterPro" id="IPR001878">
    <property type="entry name" value="Znf_CCHC"/>
</dbReference>
<dbReference type="EMBL" id="JAAAIP010000019">
    <property type="protein sequence ID" value="KAG0329255.1"/>
    <property type="molecule type" value="Genomic_DNA"/>
</dbReference>
<evidence type="ECO:0000259" key="4">
    <source>
        <dbReference type="PROSITE" id="PS50158"/>
    </source>
</evidence>
<dbReference type="InterPro" id="IPR012340">
    <property type="entry name" value="NA-bd_OB-fold"/>
</dbReference>
<dbReference type="GO" id="GO:0008270">
    <property type="term" value="F:zinc ion binding"/>
    <property type="evidence" value="ECO:0007669"/>
    <property type="project" value="UniProtKB-KW"/>
</dbReference>
<evidence type="ECO:0000256" key="1">
    <source>
        <dbReference type="PROSITE-ProRule" id="PRU00047"/>
    </source>
</evidence>
<comment type="caution">
    <text evidence="5">The sequence shown here is derived from an EMBL/GenBank/DDBJ whole genome shotgun (WGS) entry which is preliminary data.</text>
</comment>
<accession>A0A9P6RXL3</accession>
<sequence>MDSQLAAFEKFKASGSGKNFTRESRNSDGPSSAMDGPAPDLYSIHHGKVVRVEGKLRHGLVHKTQASRHFTQHVSDVVAVGDQVWVKVISLQDDKIALSMKYVSQGDGTDLDTNLVQLTEAADKRRVHTGFMDKAPISIEEGGVLLKTVCKKCGAAGHLAAECFSGGEKFELLADDDEDDNDNRYAARVRSSDKEKKKKDKDRDRESRRDRKEKKESSSHKKEKKRGRSRSASPKRRLDDHRGSKVESVEDALAVMRAHKIGVA</sequence>
<dbReference type="PANTHER" id="PTHR15838">
    <property type="entry name" value="NUCLEOLAR PROTEIN OF 40 KDA"/>
    <property type="match status" value="1"/>
</dbReference>
<dbReference type="Gene3D" id="2.40.50.140">
    <property type="entry name" value="Nucleic acid-binding proteins"/>
    <property type="match status" value="1"/>
</dbReference>
<keyword evidence="1" id="KW-0863">Zinc-finger</keyword>
<evidence type="ECO:0000313" key="6">
    <source>
        <dbReference type="Proteomes" id="UP000738325"/>
    </source>
</evidence>
<dbReference type="PROSITE" id="PS50126">
    <property type="entry name" value="S1"/>
    <property type="match status" value="1"/>
</dbReference>
<keyword evidence="1" id="KW-0479">Metal-binding</keyword>
<dbReference type="AlphaFoldDB" id="A0A9P6RXL3"/>
<evidence type="ECO:0000313" key="5">
    <source>
        <dbReference type="EMBL" id="KAG0329255.1"/>
    </source>
</evidence>
<evidence type="ECO:0000256" key="2">
    <source>
        <dbReference type="SAM" id="MobiDB-lite"/>
    </source>
</evidence>
<dbReference type="PANTHER" id="PTHR15838:SF1">
    <property type="entry name" value="ZINC FINGER CCHC DOMAIN-CONTAINING PROTEIN 17"/>
    <property type="match status" value="1"/>
</dbReference>
<name>A0A9P6RXL3_9FUNG</name>
<dbReference type="InterPro" id="IPR003029">
    <property type="entry name" value="S1_domain"/>
</dbReference>
<dbReference type="Proteomes" id="UP000738325">
    <property type="component" value="Unassembled WGS sequence"/>
</dbReference>
<feature type="domain" description="S1 motif" evidence="3">
    <location>
        <begin position="31"/>
        <end position="101"/>
    </location>
</feature>
<feature type="compositionally biased region" description="Basic residues" evidence="2">
    <location>
        <begin position="221"/>
        <end position="235"/>
    </location>
</feature>
<feature type="region of interest" description="Disordered" evidence="2">
    <location>
        <begin position="175"/>
        <end position="251"/>
    </location>
</feature>
<dbReference type="PROSITE" id="PS50158">
    <property type="entry name" value="ZF_CCHC"/>
    <property type="match status" value="1"/>
</dbReference>
<proteinExistence type="predicted"/>
<dbReference type="Pfam" id="PF00575">
    <property type="entry name" value="S1"/>
    <property type="match status" value="1"/>
</dbReference>
<feature type="region of interest" description="Disordered" evidence="2">
    <location>
        <begin position="15"/>
        <end position="39"/>
    </location>
</feature>
<feature type="compositionally biased region" description="Basic and acidic residues" evidence="2">
    <location>
        <begin position="182"/>
        <end position="220"/>
    </location>
</feature>
<keyword evidence="6" id="KW-1185">Reference proteome</keyword>